<evidence type="ECO:0000256" key="1">
    <source>
        <dbReference type="ARBA" id="ARBA00004123"/>
    </source>
</evidence>
<evidence type="ECO:0000313" key="8">
    <source>
        <dbReference type="EMBL" id="KAJ7976356.1"/>
    </source>
</evidence>
<dbReference type="Pfam" id="PF00249">
    <property type="entry name" value="Myb_DNA-binding"/>
    <property type="match status" value="1"/>
</dbReference>
<proteinExistence type="inferred from homology"/>
<dbReference type="SUPFAM" id="SSF46689">
    <property type="entry name" value="Homeodomain-like"/>
    <property type="match status" value="1"/>
</dbReference>
<dbReference type="InterPro" id="IPR046955">
    <property type="entry name" value="PHR1-like"/>
</dbReference>
<dbReference type="FunFam" id="1.10.10.60:FF:000002">
    <property type="entry name" value="Myb family transcription factor"/>
    <property type="match status" value="1"/>
</dbReference>
<dbReference type="EMBL" id="JARAOO010000003">
    <property type="protein sequence ID" value="KAJ7976356.1"/>
    <property type="molecule type" value="Genomic_DNA"/>
</dbReference>
<comment type="subcellular location">
    <subcellularLocation>
        <location evidence="1">Nucleus</location>
    </subcellularLocation>
</comment>
<dbReference type="PANTHER" id="PTHR31499:SF2">
    <property type="entry name" value="MYB-RELATED PROTEIN 2"/>
    <property type="match status" value="1"/>
</dbReference>
<evidence type="ECO:0000256" key="2">
    <source>
        <dbReference type="ARBA" id="ARBA00006783"/>
    </source>
</evidence>
<dbReference type="PANTHER" id="PTHR31499">
    <property type="entry name" value="MYB FAMILY TRANSCRIPTION FACTOR PHL11"/>
    <property type="match status" value="1"/>
</dbReference>
<dbReference type="AlphaFoldDB" id="A0AAD7VHS3"/>
<evidence type="ECO:0000259" key="7">
    <source>
        <dbReference type="PROSITE" id="PS51294"/>
    </source>
</evidence>
<dbReference type="InterPro" id="IPR017930">
    <property type="entry name" value="Myb_dom"/>
</dbReference>
<dbReference type="Proteomes" id="UP001163823">
    <property type="component" value="Chromosome 3"/>
</dbReference>
<keyword evidence="5" id="KW-0804">Transcription</keyword>
<evidence type="ECO:0000256" key="6">
    <source>
        <dbReference type="ARBA" id="ARBA00023242"/>
    </source>
</evidence>
<organism evidence="8 9">
    <name type="scientific">Quillaja saponaria</name>
    <name type="common">Soap bark tree</name>
    <dbReference type="NCBI Taxonomy" id="32244"/>
    <lineage>
        <taxon>Eukaryota</taxon>
        <taxon>Viridiplantae</taxon>
        <taxon>Streptophyta</taxon>
        <taxon>Embryophyta</taxon>
        <taxon>Tracheophyta</taxon>
        <taxon>Spermatophyta</taxon>
        <taxon>Magnoliopsida</taxon>
        <taxon>eudicotyledons</taxon>
        <taxon>Gunneridae</taxon>
        <taxon>Pentapetalae</taxon>
        <taxon>rosids</taxon>
        <taxon>fabids</taxon>
        <taxon>Fabales</taxon>
        <taxon>Quillajaceae</taxon>
        <taxon>Quillaja</taxon>
    </lineage>
</organism>
<dbReference type="InterPro" id="IPR025756">
    <property type="entry name" value="Myb_CC_LHEQLE"/>
</dbReference>
<accession>A0AAD7VHS3</accession>
<keyword evidence="6" id="KW-0539">Nucleus</keyword>
<dbReference type="NCBIfam" id="TIGR01557">
    <property type="entry name" value="myb_SHAQKYF"/>
    <property type="match status" value="1"/>
</dbReference>
<sequence>MYYHQQQQGKHIIYSSRMPSPPERHLLLQGGSCPGDSGLALSTDAKPRLKWTSDLHERFIEAVHQLGGADKATPKTVLKLMGIAGLTLYHLKSHLQKYRLSKHLHGQASSGTSKIVAEEGEGISGAVRIPMNNLSVGLQTTKINEELQMQIEVQRRKHEQLERNQLQRNLQLRIEAQEKYLQVVLDKAQETLGRQNLGTVGLEAARVQLSELVSQVSTECLYSALSELKELEEIWPQTTHATKINNCSRESCLASCEGSQKDHRMYSNYIGLRSPSGTAILDLKDVVEEPVLQKSDLRWCNDLKENIIFLSSSGKDDEKITFPTESSSSKISMNIRHQGVTENGSKSYTEGKCSIRNLHHNFQDLADHRQQVSIKVGNEKISQEYGQPYIAEKLDLNAHDDSNAASHHKPFDLNGISWN</sequence>
<dbReference type="PROSITE" id="PS51294">
    <property type="entry name" value="HTH_MYB"/>
    <property type="match status" value="1"/>
</dbReference>
<comment type="caution">
    <text evidence="8">The sequence shown here is derived from an EMBL/GenBank/DDBJ whole genome shotgun (WGS) entry which is preliminary data.</text>
</comment>
<keyword evidence="9" id="KW-1185">Reference proteome</keyword>
<keyword evidence="3" id="KW-0805">Transcription regulation</keyword>
<feature type="domain" description="HTH myb-type" evidence="7">
    <location>
        <begin position="43"/>
        <end position="103"/>
    </location>
</feature>
<dbReference type="GO" id="GO:0003677">
    <property type="term" value="F:DNA binding"/>
    <property type="evidence" value="ECO:0007669"/>
    <property type="project" value="InterPro"/>
</dbReference>
<dbReference type="GO" id="GO:0003700">
    <property type="term" value="F:DNA-binding transcription factor activity"/>
    <property type="evidence" value="ECO:0007669"/>
    <property type="project" value="InterPro"/>
</dbReference>
<comment type="similarity">
    <text evidence="2">Belongs to the MYB-CC family.</text>
</comment>
<dbReference type="KEGG" id="qsa:O6P43_006148"/>
<keyword evidence="4" id="KW-0175">Coiled coil</keyword>
<evidence type="ECO:0000313" key="9">
    <source>
        <dbReference type="Proteomes" id="UP001163823"/>
    </source>
</evidence>
<dbReference type="Pfam" id="PF14379">
    <property type="entry name" value="Myb_CC_LHEQLE"/>
    <property type="match status" value="1"/>
</dbReference>
<dbReference type="InterPro" id="IPR006447">
    <property type="entry name" value="Myb_dom_plants"/>
</dbReference>
<evidence type="ECO:0000256" key="5">
    <source>
        <dbReference type="ARBA" id="ARBA00023163"/>
    </source>
</evidence>
<evidence type="ECO:0000256" key="4">
    <source>
        <dbReference type="ARBA" id="ARBA00023054"/>
    </source>
</evidence>
<dbReference type="GO" id="GO:0005634">
    <property type="term" value="C:nucleus"/>
    <property type="evidence" value="ECO:0007669"/>
    <property type="project" value="UniProtKB-SubCell"/>
</dbReference>
<evidence type="ECO:0000256" key="3">
    <source>
        <dbReference type="ARBA" id="ARBA00023015"/>
    </source>
</evidence>
<dbReference type="InterPro" id="IPR001005">
    <property type="entry name" value="SANT/Myb"/>
</dbReference>
<name>A0AAD7VHS3_QUISA</name>
<protein>
    <submittedName>
        <fullName evidence="8">Myb family transcription factor family protein</fullName>
    </submittedName>
</protein>
<reference evidence="8" key="1">
    <citation type="journal article" date="2023" name="Science">
        <title>Elucidation of the pathway for biosynthesis of saponin adjuvants from the soapbark tree.</title>
        <authorList>
            <person name="Reed J."/>
            <person name="Orme A."/>
            <person name="El-Demerdash A."/>
            <person name="Owen C."/>
            <person name="Martin L.B.B."/>
            <person name="Misra R.C."/>
            <person name="Kikuchi S."/>
            <person name="Rejzek M."/>
            <person name="Martin A.C."/>
            <person name="Harkess A."/>
            <person name="Leebens-Mack J."/>
            <person name="Louveau T."/>
            <person name="Stephenson M.J."/>
            <person name="Osbourn A."/>
        </authorList>
    </citation>
    <scope>NUCLEOTIDE SEQUENCE</scope>
    <source>
        <strain evidence="8">S10</strain>
    </source>
</reference>
<dbReference type="InterPro" id="IPR009057">
    <property type="entry name" value="Homeodomain-like_sf"/>
</dbReference>
<dbReference type="Gene3D" id="1.10.10.60">
    <property type="entry name" value="Homeodomain-like"/>
    <property type="match status" value="1"/>
</dbReference>
<gene>
    <name evidence="8" type="ORF">O6P43_006148</name>
</gene>